<feature type="domain" description="Peptidase M20 dimerisation" evidence="6">
    <location>
        <begin position="193"/>
        <end position="289"/>
    </location>
</feature>
<dbReference type="GO" id="GO:0016787">
    <property type="term" value="F:hydrolase activity"/>
    <property type="evidence" value="ECO:0007669"/>
    <property type="project" value="UniProtKB-KW"/>
</dbReference>
<reference evidence="7" key="1">
    <citation type="submission" date="2022-06" db="EMBL/GenBank/DDBJ databases">
        <title>CFH 74404 Thermomicrobiaceae sp.</title>
        <authorList>
            <person name="Ming H."/>
            <person name="Li W.-J."/>
            <person name="Zhao Z."/>
        </authorList>
    </citation>
    <scope>NUCLEOTIDE SEQUENCE</scope>
    <source>
        <strain evidence="7">CFH 74404</strain>
    </source>
</reference>
<comment type="cofactor">
    <cofactor evidence="1">
        <name>Zn(2+)</name>
        <dbReference type="ChEBI" id="CHEBI:29105"/>
    </cofactor>
</comment>
<dbReference type="Gene3D" id="3.40.630.10">
    <property type="entry name" value="Zn peptidases"/>
    <property type="match status" value="1"/>
</dbReference>
<evidence type="ECO:0000256" key="5">
    <source>
        <dbReference type="PIRSR" id="PIRSR037238-1"/>
    </source>
</evidence>
<keyword evidence="2" id="KW-0479">Metal-binding</keyword>
<accession>A0AA41WFJ5</accession>
<dbReference type="Pfam" id="PF01546">
    <property type="entry name" value="Peptidase_M20"/>
    <property type="match status" value="1"/>
</dbReference>
<dbReference type="Pfam" id="PF07687">
    <property type="entry name" value="M20_dimer"/>
    <property type="match status" value="1"/>
</dbReference>
<dbReference type="SUPFAM" id="SSF55031">
    <property type="entry name" value="Bacterial exopeptidase dimerisation domain"/>
    <property type="match status" value="1"/>
</dbReference>
<dbReference type="CDD" id="cd03885">
    <property type="entry name" value="M20_CPDG2"/>
    <property type="match status" value="1"/>
</dbReference>
<dbReference type="InterPro" id="IPR011650">
    <property type="entry name" value="Peptidase_M20_dimer"/>
</dbReference>
<dbReference type="RefSeq" id="WP_284056953.1">
    <property type="nucleotide sequence ID" value="NZ_JAMSLR010000004.1"/>
</dbReference>
<name>A0AA41WFJ5_9BACT</name>
<protein>
    <submittedName>
        <fullName evidence="7">M20 family metallopeptidase</fullName>
    </submittedName>
</protein>
<dbReference type="PANTHER" id="PTHR43808">
    <property type="entry name" value="ACETYLORNITHINE DEACETYLASE"/>
    <property type="match status" value="1"/>
</dbReference>
<dbReference type="InterPro" id="IPR017150">
    <property type="entry name" value="Pept_M20_glutamate_carboxypep"/>
</dbReference>
<evidence type="ECO:0000259" key="6">
    <source>
        <dbReference type="Pfam" id="PF07687"/>
    </source>
</evidence>
<dbReference type="InterPro" id="IPR050072">
    <property type="entry name" value="Peptidase_M20A"/>
</dbReference>
<dbReference type="GO" id="GO:0046872">
    <property type="term" value="F:metal ion binding"/>
    <property type="evidence" value="ECO:0007669"/>
    <property type="project" value="UniProtKB-KW"/>
</dbReference>
<dbReference type="SUPFAM" id="SSF53187">
    <property type="entry name" value="Zn-dependent exopeptidases"/>
    <property type="match status" value="1"/>
</dbReference>
<feature type="active site" evidence="5">
    <location>
        <position position="96"/>
    </location>
</feature>
<sequence length="395" mass="42090">MEPMVPPKVGELAGRVGARAQTRVEAYLRDLTRLVNLDSGTFNVPLVNQVGCELAVMLERGGWRVERYPATGFGDHLVATLPGDGRRRVMLLGHFDTVYPAGTAATRPLAVREGRVYGPGVLDMKGGLVLGIHAVELLAGFPDLARPDLVFVLNSDEEVGSPTSRQLIEETARAADAVYVLEPGREPGGVLATRKGVGMYSVTVHGRAAHAGAAPQDGRSAVLELAYKTVHWHQLNDFEKGTTVNVTVVRGGTRRNVVPKLAMAEIDVRVPSHEEATRVDQAIREIAARSWVPDTRAEVSGGLNRPPMQKLDGTHSLLRLAEAIVQAMGLEFAELASGGGSDGNFTALIGVPTLDGLGPIGRGAHSSAEYIDLESLPTRLTLLALLIALAPPRSE</sequence>
<evidence type="ECO:0000256" key="1">
    <source>
        <dbReference type="ARBA" id="ARBA00001947"/>
    </source>
</evidence>
<dbReference type="PROSITE" id="PS00758">
    <property type="entry name" value="ARGE_DAPE_CPG2_1"/>
    <property type="match status" value="1"/>
</dbReference>
<keyword evidence="3" id="KW-0378">Hydrolase</keyword>
<dbReference type="InterPro" id="IPR036264">
    <property type="entry name" value="Bact_exopeptidase_dim_dom"/>
</dbReference>
<dbReference type="InterPro" id="IPR001261">
    <property type="entry name" value="ArgE/DapE_CS"/>
</dbReference>
<proteinExistence type="predicted"/>
<dbReference type="AlphaFoldDB" id="A0AA41WFJ5"/>
<dbReference type="PANTHER" id="PTHR43808:SF9">
    <property type="entry name" value="BLL0789 PROTEIN"/>
    <property type="match status" value="1"/>
</dbReference>
<evidence type="ECO:0000313" key="7">
    <source>
        <dbReference type="EMBL" id="MCM8749173.1"/>
    </source>
</evidence>
<keyword evidence="8" id="KW-1185">Reference proteome</keyword>
<gene>
    <name evidence="7" type="ORF">NET02_08455</name>
</gene>
<evidence type="ECO:0000256" key="2">
    <source>
        <dbReference type="ARBA" id="ARBA00022723"/>
    </source>
</evidence>
<evidence type="ECO:0000256" key="4">
    <source>
        <dbReference type="ARBA" id="ARBA00022833"/>
    </source>
</evidence>
<keyword evidence="4" id="KW-0862">Zinc</keyword>
<evidence type="ECO:0000256" key="3">
    <source>
        <dbReference type="ARBA" id="ARBA00022801"/>
    </source>
</evidence>
<dbReference type="Proteomes" id="UP001165306">
    <property type="component" value="Unassembled WGS sequence"/>
</dbReference>
<dbReference type="EMBL" id="JAMSLR010000004">
    <property type="protein sequence ID" value="MCM8749173.1"/>
    <property type="molecule type" value="Genomic_DNA"/>
</dbReference>
<dbReference type="PIRSF" id="PIRSF037238">
    <property type="entry name" value="Carboxypeptidase_G2"/>
    <property type="match status" value="1"/>
</dbReference>
<evidence type="ECO:0000313" key="8">
    <source>
        <dbReference type="Proteomes" id="UP001165306"/>
    </source>
</evidence>
<comment type="caution">
    <text evidence="7">The sequence shown here is derived from an EMBL/GenBank/DDBJ whole genome shotgun (WGS) entry which is preliminary data.</text>
</comment>
<dbReference type="InterPro" id="IPR002933">
    <property type="entry name" value="Peptidase_M20"/>
</dbReference>
<organism evidence="7 8">
    <name type="scientific">Thermalbibacter longus</name>
    <dbReference type="NCBI Taxonomy" id="2951981"/>
    <lineage>
        <taxon>Bacteria</taxon>
        <taxon>Pseudomonadati</taxon>
        <taxon>Thermomicrobiota</taxon>
        <taxon>Thermomicrobia</taxon>
        <taxon>Thermomicrobiales</taxon>
        <taxon>Thermomicrobiaceae</taxon>
        <taxon>Thermalbibacter</taxon>
    </lineage>
</organism>
<feature type="active site" description="Proton acceptor" evidence="5">
    <location>
        <position position="157"/>
    </location>
</feature>
<dbReference type="Gene3D" id="3.30.70.360">
    <property type="match status" value="1"/>
</dbReference>